<gene>
    <name evidence="1" type="ORF">SAMN02787118_109212</name>
</gene>
<evidence type="ECO:0000313" key="1">
    <source>
        <dbReference type="EMBL" id="SFF60517.1"/>
    </source>
</evidence>
<sequence>MGALLTSLGLPAGTARADDTAPRIDLRVLVVSDGGPSTDAIAAELDTAGTPYTEVDLQQSGRSVIDAGFLADTVDGRPRAKFQAVVLPNDNPFPAGSGEMAALAAYEQTYAIPQVDAYTYARPEAGLKYPVSGGYSGSVDGVQAQVTAAGKAGPFGSARSGAVSWQCSDIAAAGEGLDWRPSYALEESLAAHWAATSVRPEGDRVP</sequence>
<accession>A0A1I2K5N1</accession>
<evidence type="ECO:0000313" key="2">
    <source>
        <dbReference type="Proteomes" id="UP000181942"/>
    </source>
</evidence>
<dbReference type="Proteomes" id="UP000181942">
    <property type="component" value="Unassembled WGS sequence"/>
</dbReference>
<dbReference type="EMBL" id="FONR01000009">
    <property type="protein sequence ID" value="SFF60517.1"/>
    <property type="molecule type" value="Genomic_DNA"/>
</dbReference>
<name>A0A1I2K5N1_9ACTN</name>
<protein>
    <submittedName>
        <fullName evidence="1">Uncharacterized protein</fullName>
    </submittedName>
</protein>
<organism evidence="1 2">
    <name type="scientific">Streptomyces mirabilis</name>
    <dbReference type="NCBI Taxonomy" id="68239"/>
    <lineage>
        <taxon>Bacteria</taxon>
        <taxon>Bacillati</taxon>
        <taxon>Actinomycetota</taxon>
        <taxon>Actinomycetes</taxon>
        <taxon>Kitasatosporales</taxon>
        <taxon>Streptomycetaceae</taxon>
        <taxon>Streptomyces</taxon>
    </lineage>
</organism>
<dbReference type="AlphaFoldDB" id="A0A1I2K5N1"/>
<proteinExistence type="predicted"/>
<reference evidence="1 2" key="1">
    <citation type="submission" date="2016-10" db="EMBL/GenBank/DDBJ databases">
        <authorList>
            <person name="de Groot N.N."/>
        </authorList>
    </citation>
    <scope>NUCLEOTIDE SEQUENCE [LARGE SCALE GENOMIC DNA]</scope>
    <source>
        <strain evidence="1 2">OK461</strain>
    </source>
</reference>